<comment type="caution">
    <text evidence="2">The sequence shown here is derived from an EMBL/GenBank/DDBJ whole genome shotgun (WGS) entry which is preliminary data.</text>
</comment>
<protein>
    <submittedName>
        <fullName evidence="2">DUF2970 domain-containing protein</fullName>
    </submittedName>
</protein>
<keyword evidence="1" id="KW-1133">Transmembrane helix</keyword>
<proteinExistence type="predicted"/>
<dbReference type="RefSeq" id="WP_138235462.1">
    <property type="nucleotide sequence ID" value="NZ_CP185860.1"/>
</dbReference>
<reference evidence="2 3" key="1">
    <citation type="submission" date="2019-05" db="EMBL/GenBank/DDBJ databases">
        <title>Microbulbifer harenosus sp. nov., an alginate-degrading bacterium isolated from coastal sand.</title>
        <authorList>
            <person name="Huang H."/>
            <person name="Mo K."/>
            <person name="Bao S."/>
        </authorList>
    </citation>
    <scope>NUCLEOTIDE SEQUENCE [LARGE SCALE GENOMIC DNA]</scope>
    <source>
        <strain evidence="2 3">HB161719</strain>
    </source>
</reference>
<organism evidence="2 3">
    <name type="scientific">Microbulbifer harenosus</name>
    <dbReference type="NCBI Taxonomy" id="2576840"/>
    <lineage>
        <taxon>Bacteria</taxon>
        <taxon>Pseudomonadati</taxon>
        <taxon>Pseudomonadota</taxon>
        <taxon>Gammaproteobacteria</taxon>
        <taxon>Cellvibrionales</taxon>
        <taxon>Microbulbiferaceae</taxon>
        <taxon>Microbulbifer</taxon>
    </lineage>
</organism>
<accession>A0ABY2UJ86</accession>
<dbReference type="InterPro" id="IPR021344">
    <property type="entry name" value="DUF2970"/>
</dbReference>
<keyword evidence="1" id="KW-0472">Membrane</keyword>
<keyword evidence="1" id="KW-0812">Transmembrane</keyword>
<evidence type="ECO:0000256" key="1">
    <source>
        <dbReference type="SAM" id="Phobius"/>
    </source>
</evidence>
<gene>
    <name evidence="2" type="ORF">FDY93_09380</name>
</gene>
<keyword evidence="3" id="KW-1185">Reference proteome</keyword>
<dbReference type="Pfam" id="PF11174">
    <property type="entry name" value="DUF2970"/>
    <property type="match status" value="1"/>
</dbReference>
<feature type="transmembrane region" description="Helical" evidence="1">
    <location>
        <begin position="42"/>
        <end position="65"/>
    </location>
</feature>
<evidence type="ECO:0000313" key="3">
    <source>
        <dbReference type="Proteomes" id="UP000306791"/>
    </source>
</evidence>
<dbReference type="EMBL" id="VANI01000009">
    <property type="protein sequence ID" value="TLM77785.1"/>
    <property type="molecule type" value="Genomic_DNA"/>
</dbReference>
<name>A0ABY2UJ86_9GAMM</name>
<evidence type="ECO:0000313" key="2">
    <source>
        <dbReference type="EMBL" id="TLM77785.1"/>
    </source>
</evidence>
<dbReference type="Proteomes" id="UP000306791">
    <property type="component" value="Unassembled WGS sequence"/>
</dbReference>
<sequence length="69" mass="7387">MEEKDKKPSFGQVVLSTLAAAIGVQSDKNRERDFKGGSIKTYIAAGVIFTALFVIALILVVKTVLSNMG</sequence>